<dbReference type="OrthoDB" id="9807521at2"/>
<dbReference type="EMBL" id="WTVA01000003">
    <property type="protein sequence ID" value="MZR22168.1"/>
    <property type="molecule type" value="Genomic_DNA"/>
</dbReference>
<keyword evidence="1" id="KW-0472">Membrane</keyword>
<dbReference type="InterPro" id="IPR001054">
    <property type="entry name" value="A/G_cyclase"/>
</dbReference>
<dbReference type="Proteomes" id="UP000445696">
    <property type="component" value="Unassembled WGS sequence"/>
</dbReference>
<accession>A0A845MDV3</accession>
<dbReference type="Gene3D" id="3.30.70.1230">
    <property type="entry name" value="Nucleotide cyclase"/>
    <property type="match status" value="1"/>
</dbReference>
<dbReference type="Pfam" id="PF00211">
    <property type="entry name" value="Guanylate_cyc"/>
    <property type="match status" value="1"/>
</dbReference>
<organism evidence="3 4">
    <name type="scientific">Sneathiella chungangensis</name>
    <dbReference type="NCBI Taxonomy" id="1418234"/>
    <lineage>
        <taxon>Bacteria</taxon>
        <taxon>Pseudomonadati</taxon>
        <taxon>Pseudomonadota</taxon>
        <taxon>Alphaproteobacteria</taxon>
        <taxon>Sneathiellales</taxon>
        <taxon>Sneathiellaceae</taxon>
        <taxon>Sneathiella</taxon>
    </lineage>
</organism>
<dbReference type="GO" id="GO:0035556">
    <property type="term" value="P:intracellular signal transduction"/>
    <property type="evidence" value="ECO:0007669"/>
    <property type="project" value="InterPro"/>
</dbReference>
<dbReference type="RefSeq" id="WP_161338628.1">
    <property type="nucleotide sequence ID" value="NZ_JBHSDG010000005.1"/>
</dbReference>
<protein>
    <recommendedName>
        <fullName evidence="2">Guanylate cyclase domain-containing protein</fullName>
    </recommendedName>
</protein>
<dbReference type="PROSITE" id="PS50125">
    <property type="entry name" value="GUANYLATE_CYCLASE_2"/>
    <property type="match status" value="1"/>
</dbReference>
<reference evidence="3 4" key="1">
    <citation type="journal article" date="2014" name="Int. J. Syst. Evol. Microbiol.">
        <title>Sneathiella chungangensis sp. nov., isolated from a marine sand, and emended description of the genus Sneathiella.</title>
        <authorList>
            <person name="Siamphan C."/>
            <person name="Kim H."/>
            <person name="Lee J.S."/>
            <person name="Kim W."/>
        </authorList>
    </citation>
    <scope>NUCLEOTIDE SEQUENCE [LARGE SCALE GENOMIC DNA]</scope>
    <source>
        <strain evidence="3 4">KCTC 32476</strain>
    </source>
</reference>
<sequence>MSTDDVVRKLTTIMAADVVGYSRLMSEDEENTLRTFRNYRKIIDGLIEKHRGRIFNTAGDAVLAEFDSAVECVRCAISIQEELSTRNALLPDDKQIKLRIGINVGDVMIEGEDLFGDGVNIAARLEGLAQPGSICISANTFEQVKDKLSIGFEDLGPQEVKNIGHPVGAFRIMPGPVSIAPGRKAQGKRKILGRRTIASLTAAAFLLILFAGFMAWREASTPPVSLSTLPANFSTDSLKAEQIGELMPGFIIQGTTKKTGGPFTIRVLPDGVAEFEVERVGSMAGTFYRETGKWWVENYKYCMQFSRFANGQQLCPRLVREDDRLSLTHPDGVPIKWTIRRDQ</sequence>
<dbReference type="InterPro" id="IPR029787">
    <property type="entry name" value="Nucleotide_cyclase"/>
</dbReference>
<dbReference type="AlphaFoldDB" id="A0A845MDV3"/>
<dbReference type="InterPro" id="IPR050697">
    <property type="entry name" value="Adenylyl/Guanylyl_Cyclase_3/4"/>
</dbReference>
<dbReference type="CDD" id="cd07302">
    <property type="entry name" value="CHD"/>
    <property type="match status" value="1"/>
</dbReference>
<dbReference type="SMART" id="SM00044">
    <property type="entry name" value="CYCc"/>
    <property type="match status" value="1"/>
</dbReference>
<dbReference type="GO" id="GO:0006171">
    <property type="term" value="P:cAMP biosynthetic process"/>
    <property type="evidence" value="ECO:0007669"/>
    <property type="project" value="TreeGrafter"/>
</dbReference>
<dbReference type="PANTHER" id="PTHR43081:SF19">
    <property type="entry name" value="PH-SENSITIVE ADENYLATE CYCLASE RV1264"/>
    <property type="match status" value="1"/>
</dbReference>
<feature type="domain" description="Guanylate cyclase" evidence="2">
    <location>
        <begin position="12"/>
        <end position="126"/>
    </location>
</feature>
<name>A0A845MDV3_9PROT</name>
<gene>
    <name evidence="3" type="ORF">GQF03_07485</name>
</gene>
<evidence type="ECO:0000259" key="2">
    <source>
        <dbReference type="PROSITE" id="PS50125"/>
    </source>
</evidence>
<evidence type="ECO:0000313" key="4">
    <source>
        <dbReference type="Proteomes" id="UP000445696"/>
    </source>
</evidence>
<evidence type="ECO:0000313" key="3">
    <source>
        <dbReference type="EMBL" id="MZR22168.1"/>
    </source>
</evidence>
<proteinExistence type="predicted"/>
<keyword evidence="4" id="KW-1185">Reference proteome</keyword>
<keyword evidence="1" id="KW-0812">Transmembrane</keyword>
<dbReference type="SUPFAM" id="SSF55073">
    <property type="entry name" value="Nucleotide cyclase"/>
    <property type="match status" value="1"/>
</dbReference>
<evidence type="ECO:0000256" key="1">
    <source>
        <dbReference type="SAM" id="Phobius"/>
    </source>
</evidence>
<feature type="transmembrane region" description="Helical" evidence="1">
    <location>
        <begin position="197"/>
        <end position="216"/>
    </location>
</feature>
<keyword evidence="1" id="KW-1133">Transmembrane helix</keyword>
<comment type="caution">
    <text evidence="3">The sequence shown here is derived from an EMBL/GenBank/DDBJ whole genome shotgun (WGS) entry which is preliminary data.</text>
</comment>
<dbReference type="PANTHER" id="PTHR43081">
    <property type="entry name" value="ADENYLATE CYCLASE, TERMINAL-DIFFERENTIATION SPECIFIC-RELATED"/>
    <property type="match status" value="1"/>
</dbReference>
<dbReference type="GO" id="GO:0004016">
    <property type="term" value="F:adenylate cyclase activity"/>
    <property type="evidence" value="ECO:0007669"/>
    <property type="project" value="UniProtKB-ARBA"/>
</dbReference>